<reference evidence="1" key="1">
    <citation type="submission" date="2020-07" db="EMBL/GenBank/DDBJ databases">
        <title>Multicomponent nature underlies the extraordinary mechanical properties of spider dragline silk.</title>
        <authorList>
            <person name="Kono N."/>
            <person name="Nakamura H."/>
            <person name="Mori M."/>
            <person name="Yoshida Y."/>
            <person name="Ohtoshi R."/>
            <person name="Malay A.D."/>
            <person name="Moran D.A.P."/>
            <person name="Tomita M."/>
            <person name="Numata K."/>
            <person name="Arakawa K."/>
        </authorList>
    </citation>
    <scope>NUCLEOTIDE SEQUENCE</scope>
</reference>
<keyword evidence="2" id="KW-1185">Reference proteome</keyword>
<evidence type="ECO:0000313" key="1">
    <source>
        <dbReference type="EMBL" id="GFR07990.1"/>
    </source>
</evidence>
<accession>A0A8X6LFJ7</accession>
<dbReference type="Proteomes" id="UP000887116">
    <property type="component" value="Unassembled WGS sequence"/>
</dbReference>
<evidence type="ECO:0000313" key="2">
    <source>
        <dbReference type="Proteomes" id="UP000887116"/>
    </source>
</evidence>
<sequence>MMGWSRSGLKCFAYLSTASASSAASHILASVPQFQPGVLCQKSIHAKIVENVSNFGDDHIGPNSSVAAMAAVEARVQWRDMDTNLQTLLMDPSRLDQQAGNQMNSNKNQSCYHNDIISSNQRLYNSQQSMSITKTNNGVKLSLAFTRIQTGLLLIHIRRKPT</sequence>
<dbReference type="AlphaFoldDB" id="A0A8X6LFJ7"/>
<dbReference type="EMBL" id="BMAO01036089">
    <property type="protein sequence ID" value="GFR07990.1"/>
    <property type="molecule type" value="Genomic_DNA"/>
</dbReference>
<protein>
    <submittedName>
        <fullName evidence="1">Uncharacterized protein</fullName>
    </submittedName>
</protein>
<comment type="caution">
    <text evidence="1">The sequence shown here is derived from an EMBL/GenBank/DDBJ whole genome shotgun (WGS) entry which is preliminary data.</text>
</comment>
<gene>
    <name evidence="1" type="ORF">TNCT_653831</name>
</gene>
<proteinExistence type="predicted"/>
<organism evidence="1 2">
    <name type="scientific">Trichonephila clavata</name>
    <name type="common">Joro spider</name>
    <name type="synonym">Nephila clavata</name>
    <dbReference type="NCBI Taxonomy" id="2740835"/>
    <lineage>
        <taxon>Eukaryota</taxon>
        <taxon>Metazoa</taxon>
        <taxon>Ecdysozoa</taxon>
        <taxon>Arthropoda</taxon>
        <taxon>Chelicerata</taxon>
        <taxon>Arachnida</taxon>
        <taxon>Araneae</taxon>
        <taxon>Araneomorphae</taxon>
        <taxon>Entelegynae</taxon>
        <taxon>Araneoidea</taxon>
        <taxon>Nephilidae</taxon>
        <taxon>Trichonephila</taxon>
    </lineage>
</organism>
<name>A0A8X6LFJ7_TRICU</name>